<comment type="catalytic activity">
    <reaction evidence="11">
        <text>a 2-oxocarboxylate + L-ornithine = L-glutamate 5-semialdehyde + an L-alpha-amino acid</text>
        <dbReference type="Rhea" id="RHEA:13877"/>
        <dbReference type="ChEBI" id="CHEBI:35179"/>
        <dbReference type="ChEBI" id="CHEBI:46911"/>
        <dbReference type="ChEBI" id="CHEBI:58066"/>
        <dbReference type="ChEBI" id="CHEBI:59869"/>
        <dbReference type="EC" id="2.6.1.13"/>
    </reaction>
</comment>
<keyword evidence="13" id="KW-1185">Reference proteome</keyword>
<comment type="caution">
    <text evidence="12">The sequence shown here is derived from an EMBL/GenBank/DDBJ whole genome shotgun (WGS) entry which is preliminary data.</text>
</comment>
<evidence type="ECO:0000256" key="7">
    <source>
        <dbReference type="ARBA" id="ARBA00022650"/>
    </source>
</evidence>
<dbReference type="FunFam" id="3.40.640.10:FF:000011">
    <property type="entry name" value="Ornithine aminotransferase"/>
    <property type="match status" value="1"/>
</dbReference>
<protein>
    <recommendedName>
        <fullName evidence="3 11">Ornithine aminotransferase</fullName>
        <shortName evidence="11">OAT</shortName>
        <ecNumber evidence="3 11">2.6.1.13</ecNumber>
    </recommendedName>
    <alternativeName>
        <fullName evidence="10 11">Ornithine--oxo-acid aminotransferase</fullName>
    </alternativeName>
</protein>
<evidence type="ECO:0000313" key="12">
    <source>
        <dbReference type="EMBL" id="PTX64817.1"/>
    </source>
</evidence>
<keyword evidence="5 11" id="KW-0032">Aminotransferase</keyword>
<comment type="function">
    <text evidence="11">Catalyzes the interconversion of ornithine to glutamate semialdehyde.</text>
</comment>
<comment type="subcellular location">
    <subcellularLocation>
        <location evidence="11">Cytoplasm</location>
    </subcellularLocation>
</comment>
<evidence type="ECO:0000256" key="1">
    <source>
        <dbReference type="ARBA" id="ARBA00001933"/>
    </source>
</evidence>
<evidence type="ECO:0000256" key="9">
    <source>
        <dbReference type="ARBA" id="ARBA00022898"/>
    </source>
</evidence>
<dbReference type="Proteomes" id="UP000244240">
    <property type="component" value="Unassembled WGS sequence"/>
</dbReference>
<keyword evidence="6 11" id="KW-0028">Amino-acid biosynthesis</keyword>
<dbReference type="InterPro" id="IPR015422">
    <property type="entry name" value="PyrdxlP-dep_Trfase_small"/>
</dbReference>
<dbReference type="Gene3D" id="3.90.1150.10">
    <property type="entry name" value="Aspartate Aminotransferase, domain 1"/>
    <property type="match status" value="1"/>
</dbReference>
<evidence type="ECO:0000313" key="13">
    <source>
        <dbReference type="Proteomes" id="UP000244240"/>
    </source>
</evidence>
<dbReference type="EMBL" id="QBKR01000001">
    <property type="protein sequence ID" value="PTX64817.1"/>
    <property type="molecule type" value="Genomic_DNA"/>
</dbReference>
<dbReference type="CDD" id="cd00610">
    <property type="entry name" value="OAT_like"/>
    <property type="match status" value="1"/>
</dbReference>
<dbReference type="GO" id="GO:0055129">
    <property type="term" value="P:L-proline biosynthetic process"/>
    <property type="evidence" value="ECO:0007669"/>
    <property type="project" value="UniProtKB-UniRule"/>
</dbReference>
<dbReference type="GO" id="GO:0004587">
    <property type="term" value="F:ornithine aminotransferase activity"/>
    <property type="evidence" value="ECO:0007669"/>
    <property type="project" value="UniProtKB-UniRule"/>
</dbReference>
<comment type="pathway">
    <text evidence="2 11">Amino-acid biosynthesis; L-proline biosynthesis; L-glutamate 5-semialdehyde from L-ornithine: step 1/1.</text>
</comment>
<name>A0A2T6C906_9BACL</name>
<evidence type="ECO:0000256" key="6">
    <source>
        <dbReference type="ARBA" id="ARBA00022605"/>
    </source>
</evidence>
<dbReference type="HAMAP" id="MF_01689">
    <property type="entry name" value="Ornith_aminotrans_3"/>
    <property type="match status" value="1"/>
</dbReference>
<dbReference type="InterPro" id="IPR005814">
    <property type="entry name" value="Aminotrans_3"/>
</dbReference>
<comment type="cofactor">
    <cofactor evidence="1 11">
        <name>pyridoxal 5'-phosphate</name>
        <dbReference type="ChEBI" id="CHEBI:597326"/>
    </cofactor>
</comment>
<evidence type="ECO:0000256" key="4">
    <source>
        <dbReference type="ARBA" id="ARBA00022490"/>
    </source>
</evidence>
<dbReference type="NCBIfam" id="TIGR01885">
    <property type="entry name" value="Orn_aminotrans"/>
    <property type="match status" value="1"/>
</dbReference>
<dbReference type="Gene3D" id="3.40.640.10">
    <property type="entry name" value="Type I PLP-dependent aspartate aminotransferase-like (Major domain)"/>
    <property type="match status" value="1"/>
</dbReference>
<evidence type="ECO:0000256" key="10">
    <source>
        <dbReference type="ARBA" id="ARBA00030587"/>
    </source>
</evidence>
<dbReference type="AlphaFoldDB" id="A0A2T6C906"/>
<organism evidence="12 13">
    <name type="scientific">Melghirimyces profundicolus</name>
    <dbReference type="NCBI Taxonomy" id="1242148"/>
    <lineage>
        <taxon>Bacteria</taxon>
        <taxon>Bacillati</taxon>
        <taxon>Bacillota</taxon>
        <taxon>Bacilli</taxon>
        <taxon>Bacillales</taxon>
        <taxon>Thermoactinomycetaceae</taxon>
        <taxon>Melghirimyces</taxon>
    </lineage>
</organism>
<evidence type="ECO:0000256" key="2">
    <source>
        <dbReference type="ARBA" id="ARBA00004998"/>
    </source>
</evidence>
<dbReference type="GO" id="GO:0030170">
    <property type="term" value="F:pyridoxal phosphate binding"/>
    <property type="evidence" value="ECO:0007669"/>
    <property type="project" value="UniProtKB-UniRule"/>
</dbReference>
<dbReference type="OrthoDB" id="9807885at2"/>
<dbReference type="Pfam" id="PF00202">
    <property type="entry name" value="Aminotran_3"/>
    <property type="match status" value="1"/>
</dbReference>
<dbReference type="UniPathway" id="UPA00098">
    <property type="reaction ID" value="UER00358"/>
</dbReference>
<keyword evidence="8 11" id="KW-0808">Transferase</keyword>
<evidence type="ECO:0000256" key="3">
    <source>
        <dbReference type="ARBA" id="ARBA00012924"/>
    </source>
</evidence>
<evidence type="ECO:0000256" key="8">
    <source>
        <dbReference type="ARBA" id="ARBA00022679"/>
    </source>
</evidence>
<evidence type="ECO:0000256" key="5">
    <source>
        <dbReference type="ARBA" id="ARBA00022576"/>
    </source>
</evidence>
<dbReference type="EC" id="2.6.1.13" evidence="3 11"/>
<sequence length="396" mass="43616">MSRNKELIEITDKYGARNYHPLPIVISKAEGVWVEDADGKRYMDMLSAYSALNHGHRHPKLIRALKEQADKVTLTSRAFHNDQLGFFYEKVANITGKERVLPMNTGAEAVETAVKAVRRWAYDVKNVPEDRAEIIACENNFHGRTMTAVSLSSEDAYKRGFGPMLPGIKIVPYGDAEALRKAITPNTAAFLAEPIQGEAGVIVPPEGYLKEAAAICKEHQVLFIADEIQTGFGRTGQTFACDWEGVKPDMYIMGKALGGGVMPISAVAADEEILGVFDPGSHGSTFGGNPLACAVSVAALDVLQEENLVERSRELGTYFMDELKKIQNPVIKEVRGKGLFIGMELFEPARSYCEALSDAGLLCKETHENTIRFAPPLIITREELDWALDKIRSVLK</sequence>
<dbReference type="PIRSF" id="PIRSF000521">
    <property type="entry name" value="Transaminase_4ab_Lys_Orn"/>
    <property type="match status" value="1"/>
</dbReference>
<dbReference type="InterPro" id="IPR015424">
    <property type="entry name" value="PyrdxlP-dep_Trfase"/>
</dbReference>
<evidence type="ECO:0000256" key="11">
    <source>
        <dbReference type="HAMAP-Rule" id="MF_01689"/>
    </source>
</evidence>
<dbReference type="PANTHER" id="PTHR11986:SF18">
    <property type="entry name" value="ORNITHINE AMINOTRANSFERASE, MITOCHONDRIAL"/>
    <property type="match status" value="1"/>
</dbReference>
<gene>
    <name evidence="11" type="primary">rocD</name>
    <name evidence="12" type="ORF">C8P63_10133</name>
</gene>
<dbReference type="SUPFAM" id="SSF53383">
    <property type="entry name" value="PLP-dependent transferases"/>
    <property type="match status" value="1"/>
</dbReference>
<dbReference type="GO" id="GO:0005737">
    <property type="term" value="C:cytoplasm"/>
    <property type="evidence" value="ECO:0007669"/>
    <property type="project" value="UniProtKB-SubCell"/>
</dbReference>
<dbReference type="PANTHER" id="PTHR11986">
    <property type="entry name" value="AMINOTRANSFERASE CLASS III"/>
    <property type="match status" value="1"/>
</dbReference>
<comment type="similarity">
    <text evidence="11">Belongs to the class-III pyridoxal-phosphate-dependent aminotransferase family. OAT subfamily.</text>
</comment>
<dbReference type="InterPro" id="IPR049704">
    <property type="entry name" value="Aminotrans_3_PPA_site"/>
</dbReference>
<reference evidence="12 13" key="1">
    <citation type="submission" date="2018-04" db="EMBL/GenBank/DDBJ databases">
        <title>Genomic Encyclopedia of Archaeal and Bacterial Type Strains, Phase II (KMG-II): from individual species to whole genera.</title>
        <authorList>
            <person name="Goeker M."/>
        </authorList>
    </citation>
    <scope>NUCLEOTIDE SEQUENCE [LARGE SCALE GENOMIC DNA]</scope>
    <source>
        <strain evidence="12 13">DSM 45787</strain>
    </source>
</reference>
<keyword evidence="9 11" id="KW-0663">Pyridoxal phosphate</keyword>
<feature type="modified residue" description="N6-(pyridoxal phosphate)lysine" evidence="11">
    <location>
        <position position="255"/>
    </location>
</feature>
<proteinExistence type="inferred from homology"/>
<dbReference type="InterPro" id="IPR015421">
    <property type="entry name" value="PyrdxlP-dep_Trfase_major"/>
</dbReference>
<dbReference type="InterPro" id="IPR034757">
    <property type="entry name" value="Ornith_aminotrans_bact"/>
</dbReference>
<keyword evidence="7 11" id="KW-0641">Proline biosynthesis</keyword>
<dbReference type="InterPro" id="IPR050103">
    <property type="entry name" value="Class-III_PLP-dep_AT"/>
</dbReference>
<dbReference type="RefSeq" id="WP_108021309.1">
    <property type="nucleotide sequence ID" value="NZ_QBKR01000001.1"/>
</dbReference>
<dbReference type="PROSITE" id="PS00600">
    <property type="entry name" value="AA_TRANSFER_CLASS_3"/>
    <property type="match status" value="1"/>
</dbReference>
<keyword evidence="4 11" id="KW-0963">Cytoplasm</keyword>
<dbReference type="GO" id="GO:0042802">
    <property type="term" value="F:identical protein binding"/>
    <property type="evidence" value="ECO:0007669"/>
    <property type="project" value="TreeGrafter"/>
</dbReference>
<dbReference type="NCBIfam" id="NF003145">
    <property type="entry name" value="PRK04073.1"/>
    <property type="match status" value="1"/>
</dbReference>
<accession>A0A2T6C906</accession>
<dbReference type="InterPro" id="IPR010164">
    <property type="entry name" value="Orn_aminotrans"/>
</dbReference>